<dbReference type="EMBL" id="JAKLWS010000002">
    <property type="protein sequence ID" value="MCG2587466.1"/>
    <property type="molecule type" value="Genomic_DNA"/>
</dbReference>
<dbReference type="RefSeq" id="WP_237852310.1">
    <property type="nucleotide sequence ID" value="NZ_JAKLWS010000002.1"/>
</dbReference>
<reference evidence="2" key="1">
    <citation type="submission" date="2022-01" db="EMBL/GenBank/DDBJ databases">
        <authorList>
            <person name="Wang Y."/>
        </authorList>
    </citation>
    <scope>NUCLEOTIDE SEQUENCE</scope>
    <source>
        <strain evidence="2">WB101</strain>
    </source>
</reference>
<dbReference type="PROSITE" id="PS51257">
    <property type="entry name" value="PROKAR_LIPOPROTEIN"/>
    <property type="match status" value="1"/>
</dbReference>
<proteinExistence type="predicted"/>
<gene>
    <name evidence="2" type="ORF">L6773_02730</name>
</gene>
<reference evidence="2" key="2">
    <citation type="submission" date="2024-05" db="EMBL/GenBank/DDBJ databases">
        <title>Rhodohalobacter halophilus gen. nov., sp. nov., a moderately halophilic member of the family Balneolaceae.</title>
        <authorList>
            <person name="Xia J."/>
        </authorList>
    </citation>
    <scope>NUCLEOTIDE SEQUENCE</scope>
    <source>
        <strain evidence="2">WB101</strain>
    </source>
</reference>
<sequence>MMAQSKFTILCIQFIIIFLLLGCSDPEGQFYTLADFESIDKIDTHVHINTNHSALPEEAEKNSFRIITVNVGSPSYPPIREQQEIARNLKRQFPERVEYLTTIPMEDWNNSAIWQNNATSYLDESFQYGALGVKVWKNIGMEFKNDDGEFMMIDNPQFDPLINYIQDQNKPLLGHIGEPYSCWLPLEEMEVRFIRNYYENNPQYHMYLHAENPSYEEIIESRNNMLDKHLNLSFVGAHLGSMAWSLDMMSEHLDKYSSMVFDMAHRITLLQHLTQKDREAVRNFFIKYQDRFVYSTDLQHHANSDPDAVRELANNTWRQDWEYFVTDNEMVNTEVNDRSFRGLKLPKEVVDKIYRVNAEKAYPGI</sequence>
<dbReference type="Gene3D" id="3.20.20.140">
    <property type="entry name" value="Metal-dependent hydrolases"/>
    <property type="match status" value="1"/>
</dbReference>
<organism evidence="2 3">
    <name type="scientific">Rhodohalobacter sulfatireducens</name>
    <dbReference type="NCBI Taxonomy" id="2911366"/>
    <lineage>
        <taxon>Bacteria</taxon>
        <taxon>Pseudomonadati</taxon>
        <taxon>Balneolota</taxon>
        <taxon>Balneolia</taxon>
        <taxon>Balneolales</taxon>
        <taxon>Balneolaceae</taxon>
        <taxon>Rhodohalobacter</taxon>
    </lineage>
</organism>
<feature type="domain" description="Amidohydrolase-related" evidence="1">
    <location>
        <begin position="117"/>
        <end position="363"/>
    </location>
</feature>
<dbReference type="Pfam" id="PF04909">
    <property type="entry name" value="Amidohydro_2"/>
    <property type="match status" value="1"/>
</dbReference>
<evidence type="ECO:0000313" key="3">
    <source>
        <dbReference type="Proteomes" id="UP001165366"/>
    </source>
</evidence>
<dbReference type="SUPFAM" id="SSF51556">
    <property type="entry name" value="Metallo-dependent hydrolases"/>
    <property type="match status" value="1"/>
</dbReference>
<keyword evidence="3" id="KW-1185">Reference proteome</keyword>
<protein>
    <submittedName>
        <fullName evidence="2">Amidohydrolase family protein</fullName>
    </submittedName>
</protein>
<dbReference type="InterPro" id="IPR032466">
    <property type="entry name" value="Metal_Hydrolase"/>
</dbReference>
<evidence type="ECO:0000313" key="2">
    <source>
        <dbReference type="EMBL" id="MCG2587466.1"/>
    </source>
</evidence>
<comment type="caution">
    <text evidence="2">The sequence shown here is derived from an EMBL/GenBank/DDBJ whole genome shotgun (WGS) entry which is preliminary data.</text>
</comment>
<dbReference type="Proteomes" id="UP001165366">
    <property type="component" value="Unassembled WGS sequence"/>
</dbReference>
<evidence type="ECO:0000259" key="1">
    <source>
        <dbReference type="Pfam" id="PF04909"/>
    </source>
</evidence>
<accession>A0ABS9K9C9</accession>
<name>A0ABS9K9C9_9BACT</name>
<dbReference type="InterPro" id="IPR006680">
    <property type="entry name" value="Amidohydro-rel"/>
</dbReference>